<dbReference type="GO" id="GO:0017171">
    <property type="term" value="F:serine hydrolase activity"/>
    <property type="evidence" value="ECO:0007669"/>
    <property type="project" value="TreeGrafter"/>
</dbReference>
<dbReference type="Pfam" id="PF00561">
    <property type="entry name" value="Abhydrolase_1"/>
    <property type="match status" value="1"/>
</dbReference>
<dbReference type="Gene3D" id="3.40.50.1820">
    <property type="entry name" value="alpha/beta hydrolase"/>
    <property type="match status" value="1"/>
</dbReference>
<dbReference type="InterPro" id="IPR029058">
    <property type="entry name" value="AB_hydrolase_fold"/>
</dbReference>
<dbReference type="PANTHER" id="PTHR46331">
    <property type="entry name" value="VALACYCLOVIR HYDROLASE"/>
    <property type="match status" value="1"/>
</dbReference>
<keyword evidence="1" id="KW-1133">Transmembrane helix</keyword>
<dbReference type="PANTHER" id="PTHR46331:SF2">
    <property type="entry name" value="VALACYCLOVIR HYDROLASE"/>
    <property type="match status" value="1"/>
</dbReference>
<evidence type="ECO:0000256" key="1">
    <source>
        <dbReference type="SAM" id="Phobius"/>
    </source>
</evidence>
<dbReference type="InterPro" id="IPR000073">
    <property type="entry name" value="AB_hydrolase_1"/>
</dbReference>
<feature type="domain" description="AB hydrolase-1" evidence="2">
    <location>
        <begin position="36"/>
        <end position="137"/>
    </location>
</feature>
<evidence type="ECO:0000313" key="3">
    <source>
        <dbReference type="EMBL" id="KAF8570835.1"/>
    </source>
</evidence>
<comment type="caution">
    <text evidence="3">The sequence shown here is derived from an EMBL/GenBank/DDBJ whole genome shotgun (WGS) entry which is preliminary data.</text>
</comment>
<keyword evidence="1" id="KW-0472">Membrane</keyword>
<gene>
    <name evidence="3" type="ORF">P879_01727</name>
</gene>
<evidence type="ECO:0000259" key="2">
    <source>
        <dbReference type="Pfam" id="PF00561"/>
    </source>
</evidence>
<keyword evidence="4" id="KW-1185">Reference proteome</keyword>
<dbReference type="AlphaFoldDB" id="A0A8T0DSE9"/>
<accession>A0A8T0DSE9</accession>
<sequence>MISWNVPNKMHPCGLFERVKGVRIHYIRVGTGEHNLLLFPGPMGDARVDYSTFLELLDTKRFTAIAWDPPGQGASIPPSERPWTKPGLLQNDADIALQLMRQLNLIPYSLLGWSVGAVTALMTVSTGQPKEFRKLFLWAYDGAVSHVPQLVENIDQWPKAIRAPLEAIYGTSYLADCWKEYTLAKRSDLLLNDGNIQAIQDRLSEQIYQGYGLSIFAMRAPGQLNTENWLTYLITRFENVIVANWMHNDKATTLESNCCLWGPHRANAKEFQTLVESFLTEDKAVTRM</sequence>
<dbReference type="SUPFAM" id="SSF53474">
    <property type="entry name" value="alpha/beta-Hydrolases"/>
    <property type="match status" value="1"/>
</dbReference>
<keyword evidence="1" id="KW-0812">Transmembrane</keyword>
<dbReference type="OrthoDB" id="10028263at2759"/>
<protein>
    <recommendedName>
        <fullName evidence="2">AB hydrolase-1 domain-containing protein</fullName>
    </recommendedName>
</protein>
<reference evidence="3 4" key="1">
    <citation type="submission" date="2019-07" db="EMBL/GenBank/DDBJ databases">
        <title>Annotation for the trematode Paragonimus westermani.</title>
        <authorList>
            <person name="Choi Y.-J."/>
        </authorList>
    </citation>
    <scope>NUCLEOTIDE SEQUENCE [LARGE SCALE GENOMIC DNA]</scope>
    <source>
        <strain evidence="3">180907_Pwestermani</strain>
    </source>
</reference>
<evidence type="ECO:0000313" key="4">
    <source>
        <dbReference type="Proteomes" id="UP000699462"/>
    </source>
</evidence>
<organism evidence="3 4">
    <name type="scientific">Paragonimus westermani</name>
    <dbReference type="NCBI Taxonomy" id="34504"/>
    <lineage>
        <taxon>Eukaryota</taxon>
        <taxon>Metazoa</taxon>
        <taxon>Spiralia</taxon>
        <taxon>Lophotrochozoa</taxon>
        <taxon>Platyhelminthes</taxon>
        <taxon>Trematoda</taxon>
        <taxon>Digenea</taxon>
        <taxon>Plagiorchiida</taxon>
        <taxon>Troglotremata</taxon>
        <taxon>Troglotrematidae</taxon>
        <taxon>Paragonimus</taxon>
    </lineage>
</organism>
<name>A0A8T0DSE9_9TREM</name>
<dbReference type="EMBL" id="JTDF01000884">
    <property type="protein sequence ID" value="KAF8570835.1"/>
    <property type="molecule type" value="Genomic_DNA"/>
</dbReference>
<feature type="transmembrane region" description="Helical" evidence="1">
    <location>
        <begin position="105"/>
        <end position="124"/>
    </location>
</feature>
<proteinExistence type="predicted"/>
<dbReference type="Proteomes" id="UP000699462">
    <property type="component" value="Unassembled WGS sequence"/>
</dbReference>